<feature type="non-terminal residue" evidence="1">
    <location>
        <position position="63"/>
    </location>
</feature>
<proteinExistence type="predicted"/>
<evidence type="ECO:0008006" key="2">
    <source>
        <dbReference type="Google" id="ProtNLM"/>
    </source>
</evidence>
<name>A0A382EKN7_9ZZZZ</name>
<evidence type="ECO:0000313" key="1">
    <source>
        <dbReference type="EMBL" id="SVB50969.1"/>
    </source>
</evidence>
<dbReference type="Gene3D" id="3.10.450.50">
    <property type="match status" value="1"/>
</dbReference>
<feature type="non-terminal residue" evidence="1">
    <location>
        <position position="1"/>
    </location>
</feature>
<dbReference type="EMBL" id="UINC01044897">
    <property type="protein sequence ID" value="SVB50969.1"/>
    <property type="molecule type" value="Genomic_DNA"/>
</dbReference>
<protein>
    <recommendedName>
        <fullName evidence="2">SnoaL-like domain-containing protein</fullName>
    </recommendedName>
</protein>
<accession>A0A382EKN7</accession>
<dbReference type="InterPro" id="IPR032710">
    <property type="entry name" value="NTF2-like_dom_sf"/>
</dbReference>
<gene>
    <name evidence="1" type="ORF">METZ01_LOCUS203823</name>
</gene>
<sequence length="63" mass="6835">VITLSDATNENERLTLQLIRAIEAGDLPKTAKAICTEDFVWTNSGFKTITGQEALWAHMEGGG</sequence>
<dbReference type="AlphaFoldDB" id="A0A382EKN7"/>
<dbReference type="SUPFAM" id="SSF54427">
    <property type="entry name" value="NTF2-like"/>
    <property type="match status" value="1"/>
</dbReference>
<organism evidence="1">
    <name type="scientific">marine metagenome</name>
    <dbReference type="NCBI Taxonomy" id="408172"/>
    <lineage>
        <taxon>unclassified sequences</taxon>
        <taxon>metagenomes</taxon>
        <taxon>ecological metagenomes</taxon>
    </lineage>
</organism>
<reference evidence="1" key="1">
    <citation type="submission" date="2018-05" db="EMBL/GenBank/DDBJ databases">
        <authorList>
            <person name="Lanie J.A."/>
            <person name="Ng W.-L."/>
            <person name="Kazmierczak K.M."/>
            <person name="Andrzejewski T.M."/>
            <person name="Davidsen T.M."/>
            <person name="Wayne K.J."/>
            <person name="Tettelin H."/>
            <person name="Glass J.I."/>
            <person name="Rusch D."/>
            <person name="Podicherti R."/>
            <person name="Tsui H.-C.T."/>
            <person name="Winkler M.E."/>
        </authorList>
    </citation>
    <scope>NUCLEOTIDE SEQUENCE</scope>
</reference>